<dbReference type="PANTHER" id="PTHR43777:SF1">
    <property type="entry name" value="MOLYBDENUM COFACTOR CYTIDYLYLTRANSFERASE"/>
    <property type="match status" value="1"/>
</dbReference>
<dbReference type="Pfam" id="PF12804">
    <property type="entry name" value="NTP_transf_3"/>
    <property type="match status" value="1"/>
</dbReference>
<dbReference type="RefSeq" id="WP_136563137.1">
    <property type="nucleotide sequence ID" value="NZ_BAABLS010000004.1"/>
</dbReference>
<dbReference type="InterPro" id="IPR025877">
    <property type="entry name" value="MobA-like_NTP_Trfase"/>
</dbReference>
<keyword evidence="2" id="KW-0808">Transferase</keyword>
<keyword evidence="3" id="KW-1185">Reference proteome</keyword>
<dbReference type="PANTHER" id="PTHR43777">
    <property type="entry name" value="MOLYBDENUM COFACTOR CYTIDYLYLTRANSFERASE"/>
    <property type="match status" value="1"/>
</dbReference>
<accession>A0A4V4HJW1</accession>
<dbReference type="CDD" id="cd04182">
    <property type="entry name" value="GT_2_like_f"/>
    <property type="match status" value="1"/>
</dbReference>
<dbReference type="SUPFAM" id="SSF53448">
    <property type="entry name" value="Nucleotide-diphospho-sugar transferases"/>
    <property type="match status" value="1"/>
</dbReference>
<dbReference type="OrthoDB" id="4427994at2"/>
<name>A0A4V4HJW1_9ACTN</name>
<sequence>MAATGLLLAAGAGRRMGQPKALVRDATGRPWLTRVVRVLLAGGCDRVVVVLGAAADEAEWLLADGLPDLTRVDVVRAHDWQAGMGASLRAGLDALAEAGPDAALVHLVDLPDVGAEVVARVLAAAGPGATTLARASYDGVPGHPVLLGRDHWAGVADAAAGDQGARHYLAANAPTLVECGDLATGVDVDRPTPGQRAPH</sequence>
<dbReference type="Gene3D" id="3.90.550.10">
    <property type="entry name" value="Spore Coat Polysaccharide Biosynthesis Protein SpsA, Chain A"/>
    <property type="match status" value="1"/>
</dbReference>
<reference evidence="2 3" key="1">
    <citation type="journal article" date="2009" name="Int. J. Syst. Evol. Microbiol.">
        <title>Nocardioides caeni sp. nov., isolated from wastewater.</title>
        <authorList>
            <person name="Yoon J.H."/>
            <person name="Kang S.J."/>
            <person name="Park S."/>
            <person name="Kim W."/>
            <person name="Oh T.K."/>
        </authorList>
    </citation>
    <scope>NUCLEOTIDE SEQUENCE [LARGE SCALE GENOMIC DNA]</scope>
    <source>
        <strain evidence="2 3">DSM 23134</strain>
    </source>
</reference>
<evidence type="ECO:0000259" key="1">
    <source>
        <dbReference type="Pfam" id="PF12804"/>
    </source>
</evidence>
<evidence type="ECO:0000313" key="3">
    <source>
        <dbReference type="Proteomes" id="UP000307087"/>
    </source>
</evidence>
<organism evidence="2 3">
    <name type="scientific">Nocardioides caeni</name>
    <dbReference type="NCBI Taxonomy" id="574700"/>
    <lineage>
        <taxon>Bacteria</taxon>
        <taxon>Bacillati</taxon>
        <taxon>Actinomycetota</taxon>
        <taxon>Actinomycetes</taxon>
        <taxon>Propionibacteriales</taxon>
        <taxon>Nocardioidaceae</taxon>
        <taxon>Nocardioides</taxon>
    </lineage>
</organism>
<feature type="domain" description="MobA-like NTP transferase" evidence="1">
    <location>
        <begin position="5"/>
        <end position="172"/>
    </location>
</feature>
<dbReference type="Proteomes" id="UP000307087">
    <property type="component" value="Unassembled WGS sequence"/>
</dbReference>
<gene>
    <name evidence="2" type="ORF">E9934_12050</name>
</gene>
<dbReference type="AlphaFoldDB" id="A0A4V4HJW1"/>
<evidence type="ECO:0000313" key="2">
    <source>
        <dbReference type="EMBL" id="THV12086.1"/>
    </source>
</evidence>
<dbReference type="InterPro" id="IPR029044">
    <property type="entry name" value="Nucleotide-diphossugar_trans"/>
</dbReference>
<dbReference type="EMBL" id="STGW01000007">
    <property type="protein sequence ID" value="THV12086.1"/>
    <property type="molecule type" value="Genomic_DNA"/>
</dbReference>
<dbReference type="GO" id="GO:0016779">
    <property type="term" value="F:nucleotidyltransferase activity"/>
    <property type="evidence" value="ECO:0007669"/>
    <property type="project" value="UniProtKB-ARBA"/>
</dbReference>
<proteinExistence type="predicted"/>
<protein>
    <submittedName>
        <fullName evidence="2">Nucleotidyltransferase family protein</fullName>
    </submittedName>
</protein>
<comment type="caution">
    <text evidence="2">The sequence shown here is derived from an EMBL/GenBank/DDBJ whole genome shotgun (WGS) entry which is preliminary data.</text>
</comment>